<dbReference type="PANTHER" id="PTHR43664">
    <property type="entry name" value="MONOAMINE OXIDASE-RELATED"/>
    <property type="match status" value="1"/>
</dbReference>
<name>A0A1G8FPS7_9FIRM</name>
<dbReference type="OrthoDB" id="9801625at2"/>
<dbReference type="Gene3D" id="3.10.129.10">
    <property type="entry name" value="Hotdog Thioesterase"/>
    <property type="match status" value="1"/>
</dbReference>
<dbReference type="SUPFAM" id="SSF54637">
    <property type="entry name" value="Thioesterase/thiol ester dehydrase-isomerase"/>
    <property type="match status" value="1"/>
</dbReference>
<dbReference type="Proteomes" id="UP000198656">
    <property type="component" value="Unassembled WGS sequence"/>
</dbReference>
<sequence length="125" mass="13926">MNLKVGDVFAYQKTFTEQEILQFGELTGDKGSHHIERDDQGRLMAQGLLTASVGTKIGGDLNYIAREMVSEFIRPVFSGDTITCELTITKADQKEGFTEVAMKSFYKNQHGKEVLVGNSYGIIRD</sequence>
<evidence type="ECO:0000313" key="2">
    <source>
        <dbReference type="EMBL" id="SDH84151.1"/>
    </source>
</evidence>
<evidence type="ECO:0000313" key="3">
    <source>
        <dbReference type="Proteomes" id="UP000198656"/>
    </source>
</evidence>
<accession>A0A1G8FPS7</accession>
<dbReference type="RefSeq" id="WP_092334667.1">
    <property type="nucleotide sequence ID" value="NZ_FNCP01000020.1"/>
</dbReference>
<proteinExistence type="predicted"/>
<feature type="domain" description="FAS1-like dehydratase" evidence="1">
    <location>
        <begin position="61"/>
        <end position="114"/>
    </location>
</feature>
<reference evidence="3" key="1">
    <citation type="submission" date="2016-10" db="EMBL/GenBank/DDBJ databases">
        <authorList>
            <person name="Varghese N."/>
            <person name="Submissions S."/>
        </authorList>
    </citation>
    <scope>NUCLEOTIDE SEQUENCE [LARGE SCALE GENOMIC DNA]</scope>
    <source>
        <strain evidence="3">DSM 8344</strain>
    </source>
</reference>
<gene>
    <name evidence="2" type="ORF">SAMN05443529_12037</name>
</gene>
<dbReference type="InterPro" id="IPR029069">
    <property type="entry name" value="HotDog_dom_sf"/>
</dbReference>
<keyword evidence="3" id="KW-1185">Reference proteome</keyword>
<dbReference type="AlphaFoldDB" id="A0A1G8FPS7"/>
<organism evidence="2 3">
    <name type="scientific">Desulfosporosinus hippei DSM 8344</name>
    <dbReference type="NCBI Taxonomy" id="1121419"/>
    <lineage>
        <taxon>Bacteria</taxon>
        <taxon>Bacillati</taxon>
        <taxon>Bacillota</taxon>
        <taxon>Clostridia</taxon>
        <taxon>Eubacteriales</taxon>
        <taxon>Desulfitobacteriaceae</taxon>
        <taxon>Desulfosporosinus</taxon>
    </lineage>
</organism>
<dbReference type="InterPro" id="IPR039569">
    <property type="entry name" value="FAS1-like_DH_region"/>
</dbReference>
<dbReference type="InterPro" id="IPR052342">
    <property type="entry name" value="MCH/BMMD"/>
</dbReference>
<dbReference type="Pfam" id="PF13452">
    <property type="entry name" value="FAS1_DH_region"/>
    <property type="match status" value="1"/>
</dbReference>
<protein>
    <submittedName>
        <fullName evidence="2">Acyl dehydratase</fullName>
    </submittedName>
</protein>
<dbReference type="STRING" id="1121419.SAMN05443529_12037"/>
<dbReference type="EMBL" id="FNCP01000020">
    <property type="protein sequence ID" value="SDH84151.1"/>
    <property type="molecule type" value="Genomic_DNA"/>
</dbReference>
<evidence type="ECO:0000259" key="1">
    <source>
        <dbReference type="Pfam" id="PF13452"/>
    </source>
</evidence>
<dbReference type="PANTHER" id="PTHR43664:SF1">
    <property type="entry name" value="BETA-METHYLMALYL-COA DEHYDRATASE"/>
    <property type="match status" value="1"/>
</dbReference>